<feature type="domain" description="Receptor ligand binding region" evidence="8">
    <location>
        <begin position="49"/>
        <end position="255"/>
    </location>
</feature>
<accession>A0A7J7GEQ3</accession>
<evidence type="ECO:0000259" key="8">
    <source>
        <dbReference type="Pfam" id="PF01094"/>
    </source>
</evidence>
<evidence type="ECO:0000313" key="10">
    <source>
        <dbReference type="Proteomes" id="UP000593564"/>
    </source>
</evidence>
<dbReference type="EMBL" id="JACBKZ010000012">
    <property type="protein sequence ID" value="KAF5937826.1"/>
    <property type="molecule type" value="Genomic_DNA"/>
</dbReference>
<dbReference type="InterPro" id="IPR001828">
    <property type="entry name" value="ANF_lig-bd_rcpt"/>
</dbReference>
<keyword evidence="2" id="KW-0812">Transmembrane</keyword>
<gene>
    <name evidence="9" type="ORF">HYC85_025332</name>
</gene>
<keyword evidence="6" id="KW-0325">Glycoprotein</keyword>
<dbReference type="PRINTS" id="PR00248">
    <property type="entry name" value="GPCRMGR"/>
</dbReference>
<dbReference type="Gene3D" id="3.40.50.2300">
    <property type="match status" value="2"/>
</dbReference>
<evidence type="ECO:0000256" key="6">
    <source>
        <dbReference type="ARBA" id="ARBA00023180"/>
    </source>
</evidence>
<dbReference type="InterPro" id="IPR000337">
    <property type="entry name" value="GPCR_3"/>
</dbReference>
<dbReference type="GO" id="GO:0016020">
    <property type="term" value="C:membrane"/>
    <property type="evidence" value="ECO:0007669"/>
    <property type="project" value="UniProtKB-SubCell"/>
</dbReference>
<proteinExistence type="predicted"/>
<evidence type="ECO:0000313" key="9">
    <source>
        <dbReference type="EMBL" id="KAF5937826.1"/>
    </source>
</evidence>
<reference evidence="10" key="1">
    <citation type="journal article" date="2020" name="Nat. Commun.">
        <title>Genome assembly of wild tea tree DASZ reveals pedigree and selection history of tea varieties.</title>
        <authorList>
            <person name="Zhang W."/>
            <person name="Zhang Y."/>
            <person name="Qiu H."/>
            <person name="Guo Y."/>
            <person name="Wan H."/>
            <person name="Zhang X."/>
            <person name="Scossa F."/>
            <person name="Alseekh S."/>
            <person name="Zhang Q."/>
            <person name="Wang P."/>
            <person name="Xu L."/>
            <person name="Schmidt M.H."/>
            <person name="Jia X."/>
            <person name="Li D."/>
            <person name="Zhu A."/>
            <person name="Guo F."/>
            <person name="Chen W."/>
            <person name="Ni D."/>
            <person name="Usadel B."/>
            <person name="Fernie A.R."/>
            <person name="Wen W."/>
        </authorList>
    </citation>
    <scope>NUCLEOTIDE SEQUENCE [LARGE SCALE GENOMIC DNA]</scope>
    <source>
        <strain evidence="10">cv. G240</strain>
    </source>
</reference>
<name>A0A7J7GEQ3_CAMSI</name>
<dbReference type="SUPFAM" id="SSF53822">
    <property type="entry name" value="Periplasmic binding protein-like I"/>
    <property type="match status" value="1"/>
</dbReference>
<keyword evidence="3" id="KW-1133">Transmembrane helix</keyword>
<evidence type="ECO:0000256" key="7">
    <source>
        <dbReference type="SAM" id="SignalP"/>
    </source>
</evidence>
<dbReference type="InterPro" id="IPR028082">
    <property type="entry name" value="Peripla_BP_I"/>
</dbReference>
<dbReference type="GO" id="GO:0004930">
    <property type="term" value="F:G protein-coupled receptor activity"/>
    <property type="evidence" value="ECO:0007669"/>
    <property type="project" value="InterPro"/>
</dbReference>
<feature type="signal peptide" evidence="7">
    <location>
        <begin position="1"/>
        <end position="24"/>
    </location>
</feature>
<feature type="chain" id="PRO_5029581451" description="Receptor ligand binding region domain-containing protein" evidence="7">
    <location>
        <begin position="25"/>
        <end position="269"/>
    </location>
</feature>
<comment type="caution">
    <text evidence="9">The sequence shown here is derived from an EMBL/GenBank/DDBJ whole genome shotgun (WGS) entry which is preliminary data.</text>
</comment>
<dbReference type="InterPro" id="IPR015683">
    <property type="entry name" value="Ionotropic_Glu_rcpt"/>
</dbReference>
<dbReference type="Proteomes" id="UP000593564">
    <property type="component" value="Unassembled WGS sequence"/>
</dbReference>
<sequence>MRSVLGNPVWVLIWRLLLSCHVKCQRPEILRIGTLLSYNSVIGRVSKVVIETAIADVNADPSILNGTQLKLIMEDTGCNVFLGSVKGSSQIAMIRSTSFYTTLETQRLNHMVFQVLEKEVVAILGSQSSSVAHMISVIANSLQVPLLSFAATDPTLSSFQFPFFLRTIQTDSYQMAAMAELIGYYGWRNVIAIFVDNEYGRNGISALEDELGKKMAKISYKLTLQSQINITHITDRLKESKLIGPRVYVVHVNPDSRVWQYSPLPNSFK</sequence>
<evidence type="ECO:0000256" key="3">
    <source>
        <dbReference type="ARBA" id="ARBA00022989"/>
    </source>
</evidence>
<dbReference type="AlphaFoldDB" id="A0A7J7GEQ3"/>
<evidence type="ECO:0000256" key="2">
    <source>
        <dbReference type="ARBA" id="ARBA00022692"/>
    </source>
</evidence>
<dbReference type="PANTHER" id="PTHR34836">
    <property type="entry name" value="OS06G0188250 PROTEIN"/>
    <property type="match status" value="1"/>
</dbReference>
<evidence type="ECO:0000256" key="5">
    <source>
        <dbReference type="ARBA" id="ARBA00023170"/>
    </source>
</evidence>
<protein>
    <recommendedName>
        <fullName evidence="8">Receptor ligand binding region domain-containing protein</fullName>
    </recommendedName>
</protein>
<reference evidence="9 10" key="2">
    <citation type="submission" date="2020-07" db="EMBL/GenBank/DDBJ databases">
        <title>Genome assembly of wild tea tree DASZ reveals pedigree and selection history of tea varieties.</title>
        <authorList>
            <person name="Zhang W."/>
        </authorList>
    </citation>
    <scope>NUCLEOTIDE SEQUENCE [LARGE SCALE GENOMIC DNA]</scope>
    <source>
        <strain evidence="10">cv. G240</strain>
        <tissue evidence="9">Leaf</tissue>
    </source>
</reference>
<keyword evidence="10" id="KW-1185">Reference proteome</keyword>
<evidence type="ECO:0000256" key="1">
    <source>
        <dbReference type="ARBA" id="ARBA00004141"/>
    </source>
</evidence>
<dbReference type="PANTHER" id="PTHR34836:SF7">
    <property type="entry name" value="RECEPTOR LIGAND BINDING REGION DOMAIN-CONTAINING PROTEIN"/>
    <property type="match status" value="1"/>
</dbReference>
<organism evidence="9 10">
    <name type="scientific">Camellia sinensis</name>
    <name type="common">Tea plant</name>
    <name type="synonym">Thea sinensis</name>
    <dbReference type="NCBI Taxonomy" id="4442"/>
    <lineage>
        <taxon>Eukaryota</taxon>
        <taxon>Viridiplantae</taxon>
        <taxon>Streptophyta</taxon>
        <taxon>Embryophyta</taxon>
        <taxon>Tracheophyta</taxon>
        <taxon>Spermatophyta</taxon>
        <taxon>Magnoliopsida</taxon>
        <taxon>eudicotyledons</taxon>
        <taxon>Gunneridae</taxon>
        <taxon>Pentapetalae</taxon>
        <taxon>asterids</taxon>
        <taxon>Ericales</taxon>
        <taxon>Theaceae</taxon>
        <taxon>Camellia</taxon>
    </lineage>
</organism>
<keyword evidence="5" id="KW-0675">Receptor</keyword>
<keyword evidence="4" id="KW-0472">Membrane</keyword>
<comment type="subcellular location">
    <subcellularLocation>
        <location evidence="1">Membrane</location>
        <topology evidence="1">Multi-pass membrane protein</topology>
    </subcellularLocation>
</comment>
<dbReference type="Pfam" id="PF01094">
    <property type="entry name" value="ANF_receptor"/>
    <property type="match status" value="1"/>
</dbReference>
<keyword evidence="7" id="KW-0732">Signal</keyword>
<evidence type="ECO:0000256" key="4">
    <source>
        <dbReference type="ARBA" id="ARBA00023136"/>
    </source>
</evidence>